<dbReference type="PANTHER" id="PTHR47797:SF5">
    <property type="entry name" value="CELLOBIOSE DEHYDROGENASE CYTOCHROME DOMAIN-CONTAINING PROTEIN"/>
    <property type="match status" value="1"/>
</dbReference>
<organism evidence="3 4">
    <name type="scientific">Chaetomium globosum (strain ATCC 6205 / CBS 148.51 / DSM 1962 / NBRC 6347 / NRRL 1970)</name>
    <name type="common">Soil fungus</name>
    <dbReference type="NCBI Taxonomy" id="306901"/>
    <lineage>
        <taxon>Eukaryota</taxon>
        <taxon>Fungi</taxon>
        <taxon>Dikarya</taxon>
        <taxon>Ascomycota</taxon>
        <taxon>Pezizomycotina</taxon>
        <taxon>Sordariomycetes</taxon>
        <taxon>Sordariomycetidae</taxon>
        <taxon>Sordariales</taxon>
        <taxon>Chaetomiaceae</taxon>
        <taxon>Chaetomium</taxon>
    </lineage>
</organism>
<dbReference type="HOGENOM" id="CLU_081649_1_0_1"/>
<feature type="chain" id="PRO_5004209065" description="DOMON domain-containing protein" evidence="1">
    <location>
        <begin position="26"/>
        <end position="220"/>
    </location>
</feature>
<dbReference type="SUPFAM" id="SSF49344">
    <property type="entry name" value="CBD9-like"/>
    <property type="match status" value="1"/>
</dbReference>
<dbReference type="Gene3D" id="2.60.40.1210">
    <property type="entry name" value="Cellobiose dehydrogenase, cytochrome domain"/>
    <property type="match status" value="1"/>
</dbReference>
<evidence type="ECO:0000313" key="3">
    <source>
        <dbReference type="EMBL" id="EAQ93857.1"/>
    </source>
</evidence>
<dbReference type="AlphaFoldDB" id="Q2HCG2"/>
<dbReference type="InterPro" id="IPR015920">
    <property type="entry name" value="Cellobiose_DH-like_cyt"/>
</dbReference>
<dbReference type="Proteomes" id="UP000001056">
    <property type="component" value="Unassembled WGS sequence"/>
</dbReference>
<dbReference type="GeneID" id="4388116"/>
<dbReference type="EMBL" id="CH408029">
    <property type="protein sequence ID" value="EAQ93857.1"/>
    <property type="molecule type" value="Genomic_DNA"/>
</dbReference>
<sequence>MHVFSNTISLLLPLLLLGGSQEAHASPAALDKRQTTGQYCNPESQICYLEYSWGPTVPVFRIAVPDTASSNTPFDTLLQIVAPASLGWVGFSWGGGMTLNPLAVVWPNGQSATVSSRWSTGRTLPDLYPSATYHTVSASRNSTHWTVEAVCKGCSQWSGGGLSATGTNTFAWAVSKTAVAQPANSASSFQIHNNVGMFSEGLEEGKVPAAVFEEYVKGAK</sequence>
<protein>
    <recommendedName>
        <fullName evidence="2">DOMON domain-containing protein</fullName>
    </recommendedName>
</protein>
<dbReference type="RefSeq" id="XP_001221313.1">
    <property type="nucleotide sequence ID" value="XM_001221312.1"/>
</dbReference>
<reference evidence="4" key="1">
    <citation type="journal article" date="2015" name="Genome Announc.">
        <title>Draft genome sequence of the cellulolytic fungus Chaetomium globosum.</title>
        <authorList>
            <person name="Cuomo C.A."/>
            <person name="Untereiner W.A."/>
            <person name="Ma L.-J."/>
            <person name="Grabherr M."/>
            <person name="Birren B.W."/>
        </authorList>
    </citation>
    <scope>NUCLEOTIDE SEQUENCE [LARGE SCALE GENOMIC DNA]</scope>
    <source>
        <strain evidence="4">ATCC 6205 / CBS 148.51 / DSM 1962 / NBRC 6347 / NRRL 1970</strain>
    </source>
</reference>
<evidence type="ECO:0000313" key="4">
    <source>
        <dbReference type="Proteomes" id="UP000001056"/>
    </source>
</evidence>
<dbReference type="eggNOG" id="ENOG502SYC2">
    <property type="taxonomic scope" value="Eukaryota"/>
</dbReference>
<dbReference type="InParanoid" id="Q2HCG2"/>
<keyword evidence="4" id="KW-1185">Reference proteome</keyword>
<feature type="domain" description="DOMON" evidence="2">
    <location>
        <begin position="88"/>
        <end position="175"/>
    </location>
</feature>
<dbReference type="CDD" id="cd09630">
    <property type="entry name" value="CDH_like_cytochrome"/>
    <property type="match status" value="1"/>
</dbReference>
<name>Q2HCG2_CHAGB</name>
<accession>Q2HCG2</accession>
<evidence type="ECO:0000256" key="1">
    <source>
        <dbReference type="SAM" id="SignalP"/>
    </source>
</evidence>
<proteinExistence type="predicted"/>
<dbReference type="OrthoDB" id="413885at2759"/>
<dbReference type="VEuPathDB" id="FungiDB:CHGG_02092"/>
<gene>
    <name evidence="3" type="ORF">CHGG_02092</name>
</gene>
<dbReference type="InterPro" id="IPR005018">
    <property type="entry name" value="DOMON_domain"/>
</dbReference>
<dbReference type="Pfam" id="PF16010">
    <property type="entry name" value="CDH-cyt"/>
    <property type="match status" value="1"/>
</dbReference>
<dbReference type="SMART" id="SM00664">
    <property type="entry name" value="DoH"/>
    <property type="match status" value="1"/>
</dbReference>
<keyword evidence="1" id="KW-0732">Signal</keyword>
<evidence type="ECO:0000259" key="2">
    <source>
        <dbReference type="SMART" id="SM00664"/>
    </source>
</evidence>
<dbReference type="PANTHER" id="PTHR47797">
    <property type="entry name" value="DEHYDROGENASE, PUTATIVE (AFU_ORTHOLOGUE AFUA_8G05805)-RELATED"/>
    <property type="match status" value="1"/>
</dbReference>
<feature type="signal peptide" evidence="1">
    <location>
        <begin position="1"/>
        <end position="25"/>
    </location>
</feature>